<evidence type="ECO:0000256" key="2">
    <source>
        <dbReference type="ARBA" id="ARBA00023027"/>
    </source>
</evidence>
<sequence length="358" mass="39660">MRTFFFEAFEEEAAHIRRYLDATPWVEGELVPATIQEFLAQRGESKTSGPSIGPPPCDVISIRTQSTLPLEWADDLKAILSRSTGYDHLLAYRHQATVERTQHIHFGHLPLYCVRAVAEQAIMLLLSLSRKLAQQRSQWHQFHRDGLTGMELKGKKMVVVGVGNIGSEVCRLGLALGMNVVGVDIAIKYSDLVPYQEPEVALKGAHCVVVCMNLTSCNIGYMTPHRLSLLKEGALFVNISRGEFCASSLLLKALDEGRLGGVALDVFSHERSLAEMLRDKIAPPPDTPQAQEVEAVMRLAADPRVTLTPHNSFNTAEAVDRKASQSVQQLVCLAKHGYFVWPIPLLLDKDVEPETETL</sequence>
<protein>
    <recommendedName>
        <fullName evidence="3">D-isomer specific 2-hydroxyacid dehydrogenase NAD-binding domain-containing protein</fullName>
    </recommendedName>
</protein>
<dbReference type="InParanoid" id="A0A0G4H4J2"/>
<dbReference type="OrthoDB" id="1621027at2759"/>
<comment type="similarity">
    <text evidence="1">Belongs to the D-isomer specific 2-hydroxyacid dehydrogenase family.</text>
</comment>
<evidence type="ECO:0000313" key="5">
    <source>
        <dbReference type="Proteomes" id="UP000041254"/>
    </source>
</evidence>
<organism evidence="4 5">
    <name type="scientific">Vitrella brassicaformis (strain CCMP3155)</name>
    <dbReference type="NCBI Taxonomy" id="1169540"/>
    <lineage>
        <taxon>Eukaryota</taxon>
        <taxon>Sar</taxon>
        <taxon>Alveolata</taxon>
        <taxon>Colpodellida</taxon>
        <taxon>Vitrellaceae</taxon>
        <taxon>Vitrella</taxon>
    </lineage>
</organism>
<dbReference type="SUPFAM" id="SSF51735">
    <property type="entry name" value="NAD(P)-binding Rossmann-fold domains"/>
    <property type="match status" value="1"/>
</dbReference>
<dbReference type="GO" id="GO:0008720">
    <property type="term" value="F:D-lactate dehydrogenase (NAD+) activity"/>
    <property type="evidence" value="ECO:0007669"/>
    <property type="project" value="TreeGrafter"/>
</dbReference>
<accession>A0A0G4H4J2</accession>
<evidence type="ECO:0000259" key="3">
    <source>
        <dbReference type="Pfam" id="PF02826"/>
    </source>
</evidence>
<evidence type="ECO:0000313" key="4">
    <source>
        <dbReference type="EMBL" id="CEM38575.1"/>
    </source>
</evidence>
<dbReference type="PANTHER" id="PTHR43026:SF1">
    <property type="entry name" value="2-HYDROXYACID DEHYDROGENASE HOMOLOG 1-RELATED"/>
    <property type="match status" value="1"/>
</dbReference>
<name>A0A0G4H4J2_VITBC</name>
<dbReference type="PANTHER" id="PTHR43026">
    <property type="entry name" value="2-HYDROXYACID DEHYDROGENASE HOMOLOG 1-RELATED"/>
    <property type="match status" value="1"/>
</dbReference>
<dbReference type="EMBL" id="CDMY01000989">
    <property type="protein sequence ID" value="CEM38575.1"/>
    <property type="molecule type" value="Genomic_DNA"/>
</dbReference>
<dbReference type="PhylomeDB" id="A0A0G4H4J2"/>
<dbReference type="SUPFAM" id="SSF52283">
    <property type="entry name" value="Formate/glycerate dehydrogenase catalytic domain-like"/>
    <property type="match status" value="1"/>
</dbReference>
<dbReference type="Gene3D" id="3.40.50.720">
    <property type="entry name" value="NAD(P)-binding Rossmann-like Domain"/>
    <property type="match status" value="2"/>
</dbReference>
<evidence type="ECO:0000256" key="1">
    <source>
        <dbReference type="ARBA" id="ARBA00005854"/>
    </source>
</evidence>
<reference evidence="4 5" key="1">
    <citation type="submission" date="2014-11" db="EMBL/GenBank/DDBJ databases">
        <authorList>
            <person name="Zhu J."/>
            <person name="Qi W."/>
            <person name="Song R."/>
        </authorList>
    </citation>
    <scope>NUCLEOTIDE SEQUENCE [LARGE SCALE GENOMIC DNA]</scope>
</reference>
<dbReference type="InterPro" id="IPR058205">
    <property type="entry name" value="D-LDH-like"/>
</dbReference>
<dbReference type="InterPro" id="IPR006140">
    <property type="entry name" value="D-isomer_DH_NAD-bd"/>
</dbReference>
<gene>
    <name evidence="4" type="ORF">Vbra_10571</name>
</gene>
<dbReference type="AlphaFoldDB" id="A0A0G4H4J2"/>
<dbReference type="Proteomes" id="UP000041254">
    <property type="component" value="Unassembled WGS sequence"/>
</dbReference>
<proteinExistence type="inferred from homology"/>
<dbReference type="GO" id="GO:0051287">
    <property type="term" value="F:NAD binding"/>
    <property type="evidence" value="ECO:0007669"/>
    <property type="project" value="InterPro"/>
</dbReference>
<dbReference type="STRING" id="1169540.A0A0G4H4J2"/>
<keyword evidence="5" id="KW-1185">Reference proteome</keyword>
<keyword evidence="2" id="KW-0520">NAD</keyword>
<feature type="domain" description="D-isomer specific 2-hydroxyacid dehydrogenase NAD-binding" evidence="3">
    <location>
        <begin position="122"/>
        <end position="311"/>
    </location>
</feature>
<dbReference type="VEuPathDB" id="CryptoDB:Vbra_10571"/>
<dbReference type="Pfam" id="PF02826">
    <property type="entry name" value="2-Hacid_dh_C"/>
    <property type="match status" value="1"/>
</dbReference>
<dbReference type="InterPro" id="IPR036291">
    <property type="entry name" value="NAD(P)-bd_dom_sf"/>
</dbReference>